<feature type="domain" description="Galactosyltransferase C-terminal" evidence="5">
    <location>
        <begin position="162"/>
        <end position="205"/>
    </location>
</feature>
<dbReference type="PANTHER" id="PTHR43179">
    <property type="entry name" value="RHAMNOSYLTRANSFERASE WBBL"/>
    <property type="match status" value="1"/>
</dbReference>
<keyword evidence="3 6" id="KW-0808">Transferase</keyword>
<dbReference type="InterPro" id="IPR027791">
    <property type="entry name" value="Galactosyl_T_C"/>
</dbReference>
<dbReference type="GO" id="GO:0016757">
    <property type="term" value="F:glycosyltransferase activity"/>
    <property type="evidence" value="ECO:0007669"/>
    <property type="project" value="UniProtKB-KW"/>
</dbReference>
<keyword evidence="2 6" id="KW-0328">Glycosyltransferase</keyword>
<evidence type="ECO:0000313" key="6">
    <source>
        <dbReference type="EMBL" id="MFC3104717.1"/>
    </source>
</evidence>
<dbReference type="Proteomes" id="UP001595462">
    <property type="component" value="Unassembled WGS sequence"/>
</dbReference>
<dbReference type="RefSeq" id="WP_380690127.1">
    <property type="nucleotide sequence ID" value="NZ_JBHRSS010000005.1"/>
</dbReference>
<evidence type="ECO:0000256" key="3">
    <source>
        <dbReference type="ARBA" id="ARBA00022679"/>
    </source>
</evidence>
<accession>A0ABV7ESZ2</accession>
<gene>
    <name evidence="6" type="ORF">ACFOSU_12565</name>
</gene>
<proteinExistence type="inferred from homology"/>
<evidence type="ECO:0000256" key="2">
    <source>
        <dbReference type="ARBA" id="ARBA00022676"/>
    </source>
</evidence>
<comment type="similarity">
    <text evidence="1">Belongs to the glycosyltransferase 2 family.</text>
</comment>
<dbReference type="EMBL" id="JBHRSS010000005">
    <property type="protein sequence ID" value="MFC3104717.1"/>
    <property type="molecule type" value="Genomic_DNA"/>
</dbReference>
<name>A0ABV7ESZ2_9GAMM</name>
<evidence type="ECO:0000259" key="4">
    <source>
        <dbReference type="Pfam" id="PF00535"/>
    </source>
</evidence>
<dbReference type="PANTHER" id="PTHR43179:SF12">
    <property type="entry name" value="GALACTOFURANOSYLTRANSFERASE GLFT2"/>
    <property type="match status" value="1"/>
</dbReference>
<protein>
    <submittedName>
        <fullName evidence="6">Glycosyltransferase family 2 protein</fullName>
        <ecNumber evidence="6">2.4.-.-</ecNumber>
    </submittedName>
</protein>
<dbReference type="Gene3D" id="3.90.550.10">
    <property type="entry name" value="Spore Coat Polysaccharide Biosynthesis Protein SpsA, Chain A"/>
    <property type="match status" value="1"/>
</dbReference>
<sequence>MPTPSVEISVLTLVRNRQTQLDNFLRALRWQTGALFEVVIASMQPEVPAIEDGLPFPVRVVSVPGTILPLAAARNRAAYAAQGELLIFLDIDCIAAPGLVANYARALRAYDACLMGEVRYLPAEASVPTLDYLALSELAIQHPARPAPPADGLCSEDNPRMLWGLSFALRRNRFFAAGGLDAGYTGYGGEETDFALRLAAINSRFAWLADAQALHQWHSISRPPLNHFREIIANAQRFRAIWGSWCLEYWLDAFVQMGLIEWSNGADRISLLREPTAREVERALDEGSGRSF</sequence>
<evidence type="ECO:0000313" key="7">
    <source>
        <dbReference type="Proteomes" id="UP001595462"/>
    </source>
</evidence>
<dbReference type="EC" id="2.4.-.-" evidence="6"/>
<dbReference type="InterPro" id="IPR001173">
    <property type="entry name" value="Glyco_trans_2-like"/>
</dbReference>
<organism evidence="6 7">
    <name type="scientific">Salinisphaera aquimarina</name>
    <dbReference type="NCBI Taxonomy" id="2094031"/>
    <lineage>
        <taxon>Bacteria</taxon>
        <taxon>Pseudomonadati</taxon>
        <taxon>Pseudomonadota</taxon>
        <taxon>Gammaproteobacteria</taxon>
        <taxon>Salinisphaerales</taxon>
        <taxon>Salinisphaeraceae</taxon>
        <taxon>Salinisphaera</taxon>
    </lineage>
</organism>
<evidence type="ECO:0000259" key="5">
    <source>
        <dbReference type="Pfam" id="PF02709"/>
    </source>
</evidence>
<feature type="domain" description="Glycosyltransferase 2-like" evidence="4">
    <location>
        <begin position="9"/>
        <end position="117"/>
    </location>
</feature>
<dbReference type="Pfam" id="PF02709">
    <property type="entry name" value="Glyco_transf_7C"/>
    <property type="match status" value="1"/>
</dbReference>
<comment type="caution">
    <text evidence="6">The sequence shown here is derived from an EMBL/GenBank/DDBJ whole genome shotgun (WGS) entry which is preliminary data.</text>
</comment>
<keyword evidence="7" id="KW-1185">Reference proteome</keyword>
<reference evidence="7" key="1">
    <citation type="journal article" date="2019" name="Int. J. Syst. Evol. Microbiol.">
        <title>The Global Catalogue of Microorganisms (GCM) 10K type strain sequencing project: providing services to taxonomists for standard genome sequencing and annotation.</title>
        <authorList>
            <consortium name="The Broad Institute Genomics Platform"/>
            <consortium name="The Broad Institute Genome Sequencing Center for Infectious Disease"/>
            <person name="Wu L."/>
            <person name="Ma J."/>
        </authorList>
    </citation>
    <scope>NUCLEOTIDE SEQUENCE [LARGE SCALE GENOMIC DNA]</scope>
    <source>
        <strain evidence="7">KCTC 52640</strain>
    </source>
</reference>
<dbReference type="SUPFAM" id="SSF53448">
    <property type="entry name" value="Nucleotide-diphospho-sugar transferases"/>
    <property type="match status" value="1"/>
</dbReference>
<dbReference type="InterPro" id="IPR029044">
    <property type="entry name" value="Nucleotide-diphossugar_trans"/>
</dbReference>
<dbReference type="Pfam" id="PF00535">
    <property type="entry name" value="Glycos_transf_2"/>
    <property type="match status" value="1"/>
</dbReference>
<evidence type="ECO:0000256" key="1">
    <source>
        <dbReference type="ARBA" id="ARBA00006739"/>
    </source>
</evidence>